<feature type="region of interest" description="Disordered" evidence="1">
    <location>
        <begin position="1"/>
        <end position="20"/>
    </location>
</feature>
<dbReference type="Proteomes" id="UP000198876">
    <property type="component" value="Unassembled WGS sequence"/>
</dbReference>
<reference evidence="3" key="1">
    <citation type="submission" date="2016-10" db="EMBL/GenBank/DDBJ databases">
        <authorList>
            <person name="Varghese N."/>
            <person name="Submissions S."/>
        </authorList>
    </citation>
    <scope>NUCLEOTIDE SEQUENCE [LARGE SCALE GENOMIC DNA]</scope>
    <source>
        <strain evidence="3">CGMCC 1.7739</strain>
    </source>
</reference>
<accession>A0A1I2U9U5</accession>
<protein>
    <submittedName>
        <fullName evidence="2">Uncharacterized protein</fullName>
    </submittedName>
</protein>
<feature type="region of interest" description="Disordered" evidence="1">
    <location>
        <begin position="339"/>
        <end position="436"/>
    </location>
</feature>
<proteinExistence type="predicted"/>
<evidence type="ECO:0000256" key="1">
    <source>
        <dbReference type="SAM" id="MobiDB-lite"/>
    </source>
</evidence>
<dbReference type="AlphaFoldDB" id="A0A1I2U9U5"/>
<gene>
    <name evidence="2" type="ORF">SAMN04488063_2840</name>
</gene>
<organism evidence="2 3">
    <name type="scientific">Halopelagius inordinatus</name>
    <dbReference type="NCBI Taxonomy" id="553467"/>
    <lineage>
        <taxon>Archaea</taxon>
        <taxon>Methanobacteriati</taxon>
        <taxon>Methanobacteriota</taxon>
        <taxon>Stenosarchaea group</taxon>
        <taxon>Halobacteria</taxon>
        <taxon>Halobacteriales</taxon>
        <taxon>Haloferacaceae</taxon>
    </lineage>
</organism>
<dbReference type="STRING" id="553467.SAMN04488063_2840"/>
<feature type="compositionally biased region" description="Low complexity" evidence="1">
    <location>
        <begin position="362"/>
        <end position="377"/>
    </location>
</feature>
<sequence>MSRENDIDRQSRMTRDHDTIRGWIDENDRDAIPVRYSGVEGESNQLRIVPEQDVEDTHEKLTWEDFGRELEESDRVVIYHGDGDFDVIDRDEAETHATVESEGFEEALLEGETVTSEVTETKVVERTIVEEATIENEVVDRHVIDENVVEAELIDRDVVEFGLIVDDPETIDSDDFDVNRYDASVPRNEDVAVEATLDEEWLLTKERTEELVVESRIVDTDAAETDTVASDQFEANVDTEHVQRSVLESGLFGSDVGANEIIEHGDIRSEFQEGAVVRTQLPVKTMVEEEITVQKLLTGTFTEGETLESTSVRETELSSEVVSDYEFESDLLVAQEAHEDADAGATGDSREGITGSDRTEEGITGTDDGLTDDSSAGMTESEGSVEGMVGSTEGGSEQRPDDSVNATPERGPSDRDEGKKVVDQDGEDVGQVKEVRGGTLYVEPDHSLTEKIADSLGWSDDDDEDIYPVEAENVTSITDDHVYVSTTPESGSRTT</sequence>
<keyword evidence="3" id="KW-1185">Reference proteome</keyword>
<name>A0A1I2U9U5_9EURY</name>
<evidence type="ECO:0000313" key="3">
    <source>
        <dbReference type="Proteomes" id="UP000198876"/>
    </source>
</evidence>
<dbReference type="EMBL" id="FOOQ01000003">
    <property type="protein sequence ID" value="SFG73904.1"/>
    <property type="molecule type" value="Genomic_DNA"/>
</dbReference>
<feature type="compositionally biased region" description="Basic and acidic residues" evidence="1">
    <location>
        <begin position="411"/>
        <end position="423"/>
    </location>
</feature>
<evidence type="ECO:0000313" key="2">
    <source>
        <dbReference type="EMBL" id="SFG73904.1"/>
    </source>
</evidence>